<accession>A0A495V935</accession>
<dbReference type="AlphaFoldDB" id="A0A495V935"/>
<sequence length="364" mass="40341">MPEVICDALTPALDADWDALVQDSPQGSAFLRSDWLRMLAETDGARLQVLRFALREGVGRLQAGWALPVRPCCGGAISHHFEFFYAGPILAADLDSGAVRQASARYDALAALAAAVAARIDLIVAETHPSLQDLRALLRGPFTLVPVYTHRWPLLELPDVWTAMNRDKRREIRRASEQLHLAEDREADAVTAFIDLHRQVVLRFGQAPTRHWAEVLQTRIAWLQAHDGARLYAARDGAGKRRASVLVLLSREDRETYLWRAGFDAETVGLGTIPALYWSVAEALAPPSIGAAVDAAPWQWINFGGSPTTSLGRFKDYLGATPTLHFRLLHRRAGPPLWLWEGRERALRGARGLRARLASHRAPS</sequence>
<reference evidence="1 2" key="1">
    <citation type="submission" date="2018-10" db="EMBL/GenBank/DDBJ databases">
        <title>Genomic Encyclopedia of Archaeal and Bacterial Type Strains, Phase II (KMG-II): from individual species to whole genera.</title>
        <authorList>
            <person name="Goeker M."/>
        </authorList>
    </citation>
    <scope>NUCLEOTIDE SEQUENCE [LARGE SCALE GENOMIC DNA]</scope>
    <source>
        <strain evidence="1 2">DSM 235</strain>
    </source>
</reference>
<evidence type="ECO:0000313" key="1">
    <source>
        <dbReference type="EMBL" id="RKT45804.1"/>
    </source>
</evidence>
<dbReference type="Proteomes" id="UP000274556">
    <property type="component" value="Unassembled WGS sequence"/>
</dbReference>
<proteinExistence type="predicted"/>
<dbReference type="OrthoDB" id="9773932at2"/>
<evidence type="ECO:0000313" key="2">
    <source>
        <dbReference type="Proteomes" id="UP000274556"/>
    </source>
</evidence>
<protein>
    <submittedName>
        <fullName evidence="1">Acetyltransferase (GNAT) family protein</fullName>
    </submittedName>
</protein>
<comment type="caution">
    <text evidence="1">The sequence shown here is derived from an EMBL/GenBank/DDBJ whole genome shotgun (WGS) entry which is preliminary data.</text>
</comment>
<keyword evidence="1" id="KW-0808">Transferase</keyword>
<dbReference type="SUPFAM" id="SSF55729">
    <property type="entry name" value="Acyl-CoA N-acyltransferases (Nat)"/>
    <property type="match status" value="1"/>
</dbReference>
<organism evidence="1 2">
    <name type="scientific">Thiocapsa rosea</name>
    <dbReference type="NCBI Taxonomy" id="69360"/>
    <lineage>
        <taxon>Bacteria</taxon>
        <taxon>Pseudomonadati</taxon>
        <taxon>Pseudomonadota</taxon>
        <taxon>Gammaproteobacteria</taxon>
        <taxon>Chromatiales</taxon>
        <taxon>Chromatiaceae</taxon>
        <taxon>Thiocapsa</taxon>
    </lineage>
</organism>
<name>A0A495V935_9GAMM</name>
<dbReference type="RefSeq" id="WP_120798005.1">
    <property type="nucleotide sequence ID" value="NZ_RBXL01000001.1"/>
</dbReference>
<dbReference type="GO" id="GO:0016740">
    <property type="term" value="F:transferase activity"/>
    <property type="evidence" value="ECO:0007669"/>
    <property type="project" value="UniProtKB-KW"/>
</dbReference>
<keyword evidence="2" id="KW-1185">Reference proteome</keyword>
<gene>
    <name evidence="1" type="ORF">BDD21_3280</name>
</gene>
<dbReference type="Gene3D" id="3.40.630.30">
    <property type="match status" value="1"/>
</dbReference>
<dbReference type="InterPro" id="IPR016181">
    <property type="entry name" value="Acyl_CoA_acyltransferase"/>
</dbReference>
<dbReference type="EMBL" id="RBXL01000001">
    <property type="protein sequence ID" value="RKT45804.1"/>
    <property type="molecule type" value="Genomic_DNA"/>
</dbReference>